<evidence type="ECO:0000256" key="1">
    <source>
        <dbReference type="ARBA" id="ARBA00022729"/>
    </source>
</evidence>
<dbReference type="GO" id="GO:0016740">
    <property type="term" value="F:transferase activity"/>
    <property type="evidence" value="ECO:0007669"/>
    <property type="project" value="UniProtKB-KW"/>
</dbReference>
<proteinExistence type="predicted"/>
<feature type="compositionally biased region" description="Low complexity" evidence="2">
    <location>
        <begin position="408"/>
        <end position="430"/>
    </location>
</feature>
<dbReference type="InterPro" id="IPR017853">
    <property type="entry name" value="GH"/>
</dbReference>
<keyword evidence="5" id="KW-1185">Reference proteome</keyword>
<dbReference type="InParanoid" id="A0A2P6NQU7"/>
<dbReference type="EMBL" id="MDYQ01000032">
    <property type="protein sequence ID" value="PRP86331.1"/>
    <property type="molecule type" value="Genomic_DNA"/>
</dbReference>
<evidence type="ECO:0000256" key="2">
    <source>
        <dbReference type="SAM" id="MobiDB-lite"/>
    </source>
</evidence>
<dbReference type="SMART" id="SM00768">
    <property type="entry name" value="X8"/>
    <property type="match status" value="1"/>
</dbReference>
<dbReference type="InterPro" id="IPR012946">
    <property type="entry name" value="X8"/>
</dbReference>
<accession>A0A2P6NQU7</accession>
<keyword evidence="1" id="KW-0732">Signal</keyword>
<protein>
    <submittedName>
        <fullName evidence="4">Putative 1,3-beta-glucanosyltransferase</fullName>
    </submittedName>
</protein>
<dbReference type="Proteomes" id="UP000241769">
    <property type="component" value="Unassembled WGS sequence"/>
</dbReference>
<comment type="caution">
    <text evidence="4">The sequence shown here is derived from an EMBL/GenBank/DDBJ whole genome shotgun (WGS) entry which is preliminary data.</text>
</comment>
<gene>
    <name evidence="4" type="ORF">PROFUN_05472</name>
</gene>
<feature type="domain" description="X8" evidence="3">
    <location>
        <begin position="440"/>
        <end position="562"/>
    </location>
</feature>
<feature type="region of interest" description="Disordered" evidence="2">
    <location>
        <begin position="406"/>
        <end position="430"/>
    </location>
</feature>
<dbReference type="Pfam" id="PF07983">
    <property type="entry name" value="X8"/>
    <property type="match status" value="1"/>
</dbReference>
<evidence type="ECO:0000259" key="3">
    <source>
        <dbReference type="SMART" id="SM00768"/>
    </source>
</evidence>
<dbReference type="SUPFAM" id="SSF51445">
    <property type="entry name" value="(Trans)glycosidases"/>
    <property type="match status" value="1"/>
</dbReference>
<reference evidence="4 5" key="1">
    <citation type="journal article" date="2018" name="Genome Biol. Evol.">
        <title>Multiple Roots of Fruiting Body Formation in Amoebozoa.</title>
        <authorList>
            <person name="Hillmann F."/>
            <person name="Forbes G."/>
            <person name="Novohradska S."/>
            <person name="Ferling I."/>
            <person name="Riege K."/>
            <person name="Groth M."/>
            <person name="Westermann M."/>
            <person name="Marz M."/>
            <person name="Spaller T."/>
            <person name="Winckler T."/>
            <person name="Schaap P."/>
            <person name="Glockner G."/>
        </authorList>
    </citation>
    <scope>NUCLEOTIDE SEQUENCE [LARGE SCALE GENOMIC DNA]</scope>
    <source>
        <strain evidence="4 5">Jena</strain>
    </source>
</reference>
<name>A0A2P6NQU7_9EUKA</name>
<dbReference type="AlphaFoldDB" id="A0A2P6NQU7"/>
<keyword evidence="4" id="KW-0808">Transferase</keyword>
<dbReference type="OrthoDB" id="421038at2759"/>
<evidence type="ECO:0000313" key="5">
    <source>
        <dbReference type="Proteomes" id="UP000241769"/>
    </source>
</evidence>
<evidence type="ECO:0000313" key="4">
    <source>
        <dbReference type="EMBL" id="PRP86331.1"/>
    </source>
</evidence>
<organism evidence="4 5">
    <name type="scientific">Planoprotostelium fungivorum</name>
    <dbReference type="NCBI Taxonomy" id="1890364"/>
    <lineage>
        <taxon>Eukaryota</taxon>
        <taxon>Amoebozoa</taxon>
        <taxon>Evosea</taxon>
        <taxon>Variosea</taxon>
        <taxon>Cavosteliida</taxon>
        <taxon>Cavosteliaceae</taxon>
        <taxon>Planoprotostelium</taxon>
    </lineage>
</organism>
<dbReference type="Gene3D" id="3.20.20.80">
    <property type="entry name" value="Glycosidases"/>
    <property type="match status" value="1"/>
</dbReference>
<dbReference type="Gene3D" id="1.20.58.1040">
    <property type="match status" value="1"/>
</dbReference>
<sequence>MSMAYSPSPLAKVVDGQNYGTGLCTPKRAYSPGSYNNIQMTSPCFLEDYFDGTVYPGGPSGGWWNGVWQRDFPLMKQLGVNTLRIYHADPITSQEVSSNPKYNDKSIIGANHIPFLDLAQSYGFKVIFPLYAPEAGIATLSQAFMFEYIENLIDEVGYHPAVLMYQFGNELQFLNNDNSYVDKVNTYLDHAKNYQIQRWGRSIPVSTALIDYPPYYNSLVPALKVDVITTNAGYRGFDFQNLWSGGGSSFLGLKTLSCLTGKPVLIGEMGVHSHQSSSAQFDVAQAFPRMTSDLVVHKSSGAIGGVYFEWQEEHWKGVASTTEDWTQAADVFMGAISLTPGSGQFPVDVAHTKVGTAYDWSGAVQAFSMDPFSSAAPLKLSVTQSNLCAGISGGLYSPGTVSAADSNPPASAFTPTTQSPSTTSQLSTGTSSCTNMYSQLTCKIASEDPSQTDSGKVSGARNWLCSNYAQFCVDINGGGTYSNCNAVEQLSYAMNLYYKQFSSQGVSACSFGGIGQLYTPASPSTTSQPVIVNPSPAPTTVIPAPTTASPTPTTSTGQYCPSWLSQCGDSCYRPSEYNCQNQILSRKDLPATTSDSNDGNVFPPNTGGACGNLASCNGQCYDPKVYTCTKDSVNSNPVLCYGANGSAASCNGQCYNPSTYKCNGGGLVLN</sequence>